<dbReference type="OrthoDB" id="276515at2759"/>
<dbReference type="Proteomes" id="UP000193411">
    <property type="component" value="Unassembled WGS sequence"/>
</dbReference>
<evidence type="ECO:0000313" key="1">
    <source>
        <dbReference type="EMBL" id="ORZ36792.1"/>
    </source>
</evidence>
<dbReference type="EMBL" id="MCFL01000015">
    <property type="protein sequence ID" value="ORZ36792.1"/>
    <property type="molecule type" value="Genomic_DNA"/>
</dbReference>
<reference evidence="1 2" key="1">
    <citation type="submission" date="2016-07" db="EMBL/GenBank/DDBJ databases">
        <title>Pervasive Adenine N6-methylation of Active Genes in Fungi.</title>
        <authorList>
            <consortium name="DOE Joint Genome Institute"/>
            <person name="Mondo S.J."/>
            <person name="Dannebaum R.O."/>
            <person name="Kuo R.C."/>
            <person name="Labutti K."/>
            <person name="Haridas S."/>
            <person name="Kuo A."/>
            <person name="Salamov A."/>
            <person name="Ahrendt S.R."/>
            <person name="Lipzen A."/>
            <person name="Sullivan W."/>
            <person name="Andreopoulos W.B."/>
            <person name="Clum A."/>
            <person name="Lindquist E."/>
            <person name="Daum C."/>
            <person name="Ramamoorthy G.K."/>
            <person name="Gryganskyi A."/>
            <person name="Culley D."/>
            <person name="Magnuson J.K."/>
            <person name="James T.Y."/>
            <person name="O'Malley M.A."/>
            <person name="Stajich J.E."/>
            <person name="Spatafora J.W."/>
            <person name="Visel A."/>
            <person name="Grigoriev I.V."/>
        </authorList>
    </citation>
    <scope>NUCLEOTIDE SEQUENCE [LARGE SCALE GENOMIC DNA]</scope>
    <source>
        <strain evidence="1 2">PL171</strain>
    </source>
</reference>
<evidence type="ECO:0000313" key="2">
    <source>
        <dbReference type="Proteomes" id="UP000193411"/>
    </source>
</evidence>
<dbReference type="SUPFAM" id="SSF56219">
    <property type="entry name" value="DNase I-like"/>
    <property type="match status" value="1"/>
</dbReference>
<protein>
    <recommendedName>
        <fullName evidence="3">Endonuclease/exonuclease/phosphatase</fullName>
    </recommendedName>
</protein>
<dbReference type="AlphaFoldDB" id="A0A1Y2HUG9"/>
<name>A0A1Y2HUG9_9FUNG</name>
<evidence type="ECO:0008006" key="3">
    <source>
        <dbReference type="Google" id="ProtNLM"/>
    </source>
</evidence>
<keyword evidence="2" id="KW-1185">Reference proteome</keyword>
<proteinExistence type="predicted"/>
<comment type="caution">
    <text evidence="1">The sequence shown here is derived from an EMBL/GenBank/DDBJ whole genome shotgun (WGS) entry which is preliminary data.</text>
</comment>
<organism evidence="1 2">
    <name type="scientific">Catenaria anguillulae PL171</name>
    <dbReference type="NCBI Taxonomy" id="765915"/>
    <lineage>
        <taxon>Eukaryota</taxon>
        <taxon>Fungi</taxon>
        <taxon>Fungi incertae sedis</taxon>
        <taxon>Blastocladiomycota</taxon>
        <taxon>Blastocladiomycetes</taxon>
        <taxon>Blastocladiales</taxon>
        <taxon>Catenariaceae</taxon>
        <taxon>Catenaria</taxon>
    </lineage>
</organism>
<sequence length="137" mass="14396">MPVLWPATRKLADAGFVDSLRAVHPDPVAYPAWTWAAISEAMQAGDGKPEGWRAKGDGRRDVADRIDFVLHKGTGVHAVEAHVLGPQVSVSGARDVVDEGIVSVGYGKAKSEWTTDHRAVVVKFVVGATGGGNATIA</sequence>
<dbReference type="STRING" id="765915.A0A1Y2HUG9"/>
<dbReference type="Gene3D" id="3.60.10.10">
    <property type="entry name" value="Endonuclease/exonuclease/phosphatase"/>
    <property type="match status" value="1"/>
</dbReference>
<gene>
    <name evidence="1" type="ORF">BCR44DRAFT_1431782</name>
</gene>
<dbReference type="InterPro" id="IPR036691">
    <property type="entry name" value="Endo/exonu/phosph_ase_sf"/>
</dbReference>
<accession>A0A1Y2HUG9</accession>